<evidence type="ECO:0000313" key="1">
    <source>
        <dbReference type="EMBL" id="QJA74565.1"/>
    </source>
</evidence>
<evidence type="ECO:0000313" key="2">
    <source>
        <dbReference type="EMBL" id="QJB01735.1"/>
    </source>
</evidence>
<organism evidence="1">
    <name type="scientific">viral metagenome</name>
    <dbReference type="NCBI Taxonomy" id="1070528"/>
    <lineage>
        <taxon>unclassified sequences</taxon>
        <taxon>metagenomes</taxon>
        <taxon>organismal metagenomes</taxon>
    </lineage>
</organism>
<protein>
    <submittedName>
        <fullName evidence="1">Uncharacterized protein</fullName>
    </submittedName>
</protein>
<dbReference type="AlphaFoldDB" id="A0A6M3K1C9"/>
<dbReference type="EMBL" id="MT142106">
    <property type="protein sequence ID" value="QJA74565.1"/>
    <property type="molecule type" value="Genomic_DNA"/>
</dbReference>
<dbReference type="EMBL" id="MT143729">
    <property type="protein sequence ID" value="QJB01735.1"/>
    <property type="molecule type" value="Genomic_DNA"/>
</dbReference>
<sequence>MVFLCSVLIFRSSNSGTIDNVLVTPPVTIIGYVALISRIVELGIVIHSSPDPFHTENWFEGLHWKKFVAMIAPQNVPLPRVVPARLLFVPSPIVKLRIL</sequence>
<name>A0A6M3K1C9_9ZZZZ</name>
<gene>
    <name evidence="2" type="ORF">MM171B02098_0003</name>
    <name evidence="1" type="ORF">MM415A01968_0002</name>
</gene>
<proteinExistence type="predicted"/>
<reference evidence="1" key="1">
    <citation type="submission" date="2020-03" db="EMBL/GenBank/DDBJ databases">
        <title>The deep terrestrial virosphere.</title>
        <authorList>
            <person name="Holmfeldt K."/>
            <person name="Nilsson E."/>
            <person name="Simone D."/>
            <person name="Lopez-Fernandez M."/>
            <person name="Wu X."/>
            <person name="de Brujin I."/>
            <person name="Lundin D."/>
            <person name="Andersson A."/>
            <person name="Bertilsson S."/>
            <person name="Dopson M."/>
        </authorList>
    </citation>
    <scope>NUCLEOTIDE SEQUENCE</scope>
    <source>
        <strain evidence="2">MM171B02098</strain>
        <strain evidence="1">MM415A01968</strain>
    </source>
</reference>
<accession>A0A6M3K1C9</accession>